<dbReference type="EMBL" id="JAADJG010000483">
    <property type="protein sequence ID" value="KAF4446031.1"/>
    <property type="molecule type" value="Genomic_DNA"/>
</dbReference>
<dbReference type="OrthoDB" id="2984728at2759"/>
<dbReference type="Proteomes" id="UP000605986">
    <property type="component" value="Unassembled WGS sequence"/>
</dbReference>
<evidence type="ECO:0000256" key="1">
    <source>
        <dbReference type="SAM" id="MobiDB-lite"/>
    </source>
</evidence>
<reference evidence="2" key="1">
    <citation type="submission" date="2020-01" db="EMBL/GenBank/DDBJ databases">
        <title>Identification and distribution of gene clusters putatively required for synthesis of sphingolipid metabolism inhibitors in phylogenetically diverse species of the filamentous fungus Fusarium.</title>
        <authorList>
            <person name="Kim H.-S."/>
            <person name="Busman M."/>
            <person name="Brown D.W."/>
            <person name="Divon H."/>
            <person name="Uhlig S."/>
            <person name="Proctor R.H."/>
        </authorList>
    </citation>
    <scope>NUCLEOTIDE SEQUENCE</scope>
    <source>
        <strain evidence="2">NRRL 53441</strain>
    </source>
</reference>
<organism evidence="2 3">
    <name type="scientific">Fusarium austroafricanum</name>
    <dbReference type="NCBI Taxonomy" id="2364996"/>
    <lineage>
        <taxon>Eukaryota</taxon>
        <taxon>Fungi</taxon>
        <taxon>Dikarya</taxon>
        <taxon>Ascomycota</taxon>
        <taxon>Pezizomycotina</taxon>
        <taxon>Sordariomycetes</taxon>
        <taxon>Hypocreomycetidae</taxon>
        <taxon>Hypocreales</taxon>
        <taxon>Nectriaceae</taxon>
        <taxon>Fusarium</taxon>
        <taxon>Fusarium concolor species complex</taxon>
    </lineage>
</organism>
<accession>A0A8H4K9U1</accession>
<protein>
    <submittedName>
        <fullName evidence="2">Uncharacterized protein</fullName>
    </submittedName>
</protein>
<evidence type="ECO:0000313" key="3">
    <source>
        <dbReference type="Proteomes" id="UP000605986"/>
    </source>
</evidence>
<dbReference type="AlphaFoldDB" id="A0A8H4K9U1"/>
<feature type="region of interest" description="Disordered" evidence="1">
    <location>
        <begin position="77"/>
        <end position="104"/>
    </location>
</feature>
<feature type="compositionally biased region" description="Polar residues" evidence="1">
    <location>
        <begin position="91"/>
        <end position="104"/>
    </location>
</feature>
<name>A0A8H4K9U1_9HYPO</name>
<gene>
    <name evidence="2" type="ORF">F53441_10289</name>
</gene>
<sequence>MPTAQGIAIRNGANRITLVFVIDDLQVTFSAAINPPIQPFSVNDATITYNSLDDLTSTHSISGQIGPETFSLSFDNGVTAEGNLSPPGVSPASTVHGSGSWEQN</sequence>
<proteinExistence type="predicted"/>
<keyword evidence="3" id="KW-1185">Reference proteome</keyword>
<comment type="caution">
    <text evidence="2">The sequence shown here is derived from an EMBL/GenBank/DDBJ whole genome shotgun (WGS) entry which is preliminary data.</text>
</comment>
<evidence type="ECO:0000313" key="2">
    <source>
        <dbReference type="EMBL" id="KAF4446031.1"/>
    </source>
</evidence>